<sequence>MAGTAIAVALVPPVCVMGLMLAAGDYTDARGAGLLYAANLLGILIGEISVLAIREPYFRDKLRRQRRSRLLLLLALSLASWVGFKLYGRYEQHLYALKRDNAKVRIEERIATYLKQRTQTFGSNDSLELENVLFDWPDYWSSNQTPKILLVVRVTNPATPSYKQLQYIQDRINEKLSEQFDGLKMQMKVQRINVSVVSGSEVMDSINIKTILDQAESPEETLQPNPSPPDSHQAEVSSVHQGPEASDLSTTP</sequence>
<feature type="transmembrane region" description="Helical" evidence="2">
    <location>
        <begin position="34"/>
        <end position="58"/>
    </location>
</feature>
<gene>
    <name evidence="3" type="ordered locus">SYNW1912</name>
</gene>
<name>Q7U500_PARMW</name>
<keyword evidence="4" id="KW-1185">Reference proteome</keyword>
<dbReference type="EMBL" id="BX569694">
    <property type="protein sequence ID" value="CAE08427.1"/>
    <property type="molecule type" value="Genomic_DNA"/>
</dbReference>
<dbReference type="HOGENOM" id="CLU_1102357_0_0_3"/>
<evidence type="ECO:0000256" key="2">
    <source>
        <dbReference type="SAM" id="Phobius"/>
    </source>
</evidence>
<keyword evidence="2" id="KW-0472">Membrane</keyword>
<reference evidence="3 4" key="1">
    <citation type="journal article" date="2003" name="Nature">
        <title>The genome of a motile marine Synechococcus.</title>
        <authorList>
            <person name="Palenik B."/>
            <person name="Brahamsha B."/>
            <person name="Larimer F."/>
            <person name="Land M."/>
            <person name="Hauser L."/>
            <person name="Chain P."/>
            <person name="Lamerdin J."/>
            <person name="Regala W."/>
            <person name="Allen E.A."/>
            <person name="McCarren J."/>
            <person name="Paulsen I."/>
            <person name="Dufresne A."/>
            <person name="Partensky F."/>
            <person name="Webb E."/>
            <person name="Waterbury J."/>
        </authorList>
    </citation>
    <scope>NUCLEOTIDE SEQUENCE [LARGE SCALE GENOMIC DNA]</scope>
    <source>
        <strain evidence="3 4">WH8102</strain>
    </source>
</reference>
<dbReference type="Proteomes" id="UP000001422">
    <property type="component" value="Chromosome"/>
</dbReference>
<evidence type="ECO:0000256" key="1">
    <source>
        <dbReference type="SAM" id="MobiDB-lite"/>
    </source>
</evidence>
<evidence type="ECO:0000313" key="3">
    <source>
        <dbReference type="EMBL" id="CAE08427.1"/>
    </source>
</evidence>
<dbReference type="Pfam" id="PF04087">
    <property type="entry name" value="DUF389"/>
    <property type="match status" value="1"/>
</dbReference>
<accession>Q7U500</accession>
<dbReference type="InterPro" id="IPR005240">
    <property type="entry name" value="DUF389"/>
</dbReference>
<dbReference type="AlphaFoldDB" id="Q7U500"/>
<keyword evidence="2" id="KW-0812">Transmembrane</keyword>
<dbReference type="eggNOG" id="COG1808">
    <property type="taxonomic scope" value="Bacteria"/>
</dbReference>
<feature type="region of interest" description="Disordered" evidence="1">
    <location>
        <begin position="214"/>
        <end position="252"/>
    </location>
</feature>
<organism evidence="3 4">
    <name type="scientific">Parasynechococcus marenigrum (strain WH8102)</name>
    <dbReference type="NCBI Taxonomy" id="84588"/>
    <lineage>
        <taxon>Bacteria</taxon>
        <taxon>Bacillati</taxon>
        <taxon>Cyanobacteriota</taxon>
        <taxon>Cyanophyceae</taxon>
        <taxon>Synechococcales</taxon>
        <taxon>Prochlorococcaceae</taxon>
        <taxon>Parasynechococcus</taxon>
        <taxon>Parasynechococcus marenigrum</taxon>
    </lineage>
</organism>
<proteinExistence type="predicted"/>
<protein>
    <submittedName>
        <fullName evidence="3">Uncharacterized protein</fullName>
    </submittedName>
</protein>
<keyword evidence="2" id="KW-1133">Transmembrane helix</keyword>
<evidence type="ECO:0000313" key="4">
    <source>
        <dbReference type="Proteomes" id="UP000001422"/>
    </source>
</evidence>
<feature type="transmembrane region" description="Helical" evidence="2">
    <location>
        <begin position="70"/>
        <end position="88"/>
    </location>
</feature>
<dbReference type="STRING" id="84588.SYNW1912"/>
<dbReference type="RefSeq" id="WP_011128770.1">
    <property type="nucleotide sequence ID" value="NC_005070.1"/>
</dbReference>
<dbReference type="KEGG" id="syw:SYNW1912"/>